<evidence type="ECO:0000313" key="1">
    <source>
        <dbReference type="EMBL" id="VEL25151.1"/>
    </source>
</evidence>
<proteinExistence type="predicted"/>
<protein>
    <submittedName>
        <fullName evidence="1">Uncharacterized protein</fullName>
    </submittedName>
</protein>
<sequence>MTTFDRLPLSERQYDVTLAYETLCTIVGLGFSIGYEAPPEGTRIRTLKLPARYIVLCDDQKVPVDFVLQLFGLLRSLCF</sequence>
<accession>A0A448X120</accession>
<dbReference type="EMBL" id="CAAALY010071990">
    <property type="protein sequence ID" value="VEL25151.1"/>
    <property type="molecule type" value="Genomic_DNA"/>
</dbReference>
<gene>
    <name evidence="1" type="ORF">PXEA_LOCUS18591</name>
</gene>
<dbReference type="Proteomes" id="UP000784294">
    <property type="component" value="Unassembled WGS sequence"/>
</dbReference>
<organism evidence="1 2">
    <name type="scientific">Protopolystoma xenopodis</name>
    <dbReference type="NCBI Taxonomy" id="117903"/>
    <lineage>
        <taxon>Eukaryota</taxon>
        <taxon>Metazoa</taxon>
        <taxon>Spiralia</taxon>
        <taxon>Lophotrochozoa</taxon>
        <taxon>Platyhelminthes</taxon>
        <taxon>Monogenea</taxon>
        <taxon>Polyopisthocotylea</taxon>
        <taxon>Polystomatidea</taxon>
        <taxon>Polystomatidae</taxon>
        <taxon>Protopolystoma</taxon>
    </lineage>
</organism>
<keyword evidence="2" id="KW-1185">Reference proteome</keyword>
<comment type="caution">
    <text evidence="1">The sequence shown here is derived from an EMBL/GenBank/DDBJ whole genome shotgun (WGS) entry which is preliminary data.</text>
</comment>
<name>A0A448X120_9PLAT</name>
<evidence type="ECO:0000313" key="2">
    <source>
        <dbReference type="Proteomes" id="UP000784294"/>
    </source>
</evidence>
<reference evidence="1" key="1">
    <citation type="submission" date="2018-11" db="EMBL/GenBank/DDBJ databases">
        <authorList>
            <consortium name="Pathogen Informatics"/>
        </authorList>
    </citation>
    <scope>NUCLEOTIDE SEQUENCE</scope>
</reference>
<dbReference type="AlphaFoldDB" id="A0A448X120"/>